<gene>
    <name evidence="1" type="ORF">Vadar_005207</name>
</gene>
<sequence length="224" mass="24277">MSKAVAQASAQALLLLKSNPSFGADLPKALSTLPPTLEGKDGAPTFEAKKDGDTKKPSSHPSMPQELALEVHQEEDYSSGSDSTSTQGTPHSRLNALTRPGSPSTMDVMATGATTLEEQVAALTKLVEGLTKSVEEKDSEIQSLKNQLESKEEADSSSKKPKEPKEFVLSSSGMIPMDQLKDFILGTIKDKYEQTPKSFSTYVKPYTRRIDLIKMPAGYQPPKF</sequence>
<protein>
    <submittedName>
        <fullName evidence="1">Uncharacterized protein</fullName>
    </submittedName>
</protein>
<comment type="caution">
    <text evidence="1">The sequence shown here is derived from an EMBL/GenBank/DDBJ whole genome shotgun (WGS) entry which is preliminary data.</text>
</comment>
<evidence type="ECO:0000313" key="2">
    <source>
        <dbReference type="Proteomes" id="UP000828048"/>
    </source>
</evidence>
<reference evidence="1 2" key="1">
    <citation type="journal article" date="2021" name="Hortic Res">
        <title>High-quality reference genome and annotation aids understanding of berry development for evergreen blueberry (Vaccinium darrowii).</title>
        <authorList>
            <person name="Yu J."/>
            <person name="Hulse-Kemp A.M."/>
            <person name="Babiker E."/>
            <person name="Staton M."/>
        </authorList>
    </citation>
    <scope>NUCLEOTIDE SEQUENCE [LARGE SCALE GENOMIC DNA]</scope>
    <source>
        <strain evidence="2">cv. NJ 8807/NJ 8810</strain>
        <tissue evidence="1">Young leaf</tissue>
    </source>
</reference>
<proteinExistence type="predicted"/>
<dbReference type="Proteomes" id="UP000828048">
    <property type="component" value="Chromosome 9"/>
</dbReference>
<evidence type="ECO:0000313" key="1">
    <source>
        <dbReference type="EMBL" id="KAH7865327.1"/>
    </source>
</evidence>
<dbReference type="EMBL" id="CM037159">
    <property type="protein sequence ID" value="KAH7865327.1"/>
    <property type="molecule type" value="Genomic_DNA"/>
</dbReference>
<keyword evidence="2" id="KW-1185">Reference proteome</keyword>
<organism evidence="1 2">
    <name type="scientific">Vaccinium darrowii</name>
    <dbReference type="NCBI Taxonomy" id="229202"/>
    <lineage>
        <taxon>Eukaryota</taxon>
        <taxon>Viridiplantae</taxon>
        <taxon>Streptophyta</taxon>
        <taxon>Embryophyta</taxon>
        <taxon>Tracheophyta</taxon>
        <taxon>Spermatophyta</taxon>
        <taxon>Magnoliopsida</taxon>
        <taxon>eudicotyledons</taxon>
        <taxon>Gunneridae</taxon>
        <taxon>Pentapetalae</taxon>
        <taxon>asterids</taxon>
        <taxon>Ericales</taxon>
        <taxon>Ericaceae</taxon>
        <taxon>Vaccinioideae</taxon>
        <taxon>Vaccinieae</taxon>
        <taxon>Vaccinium</taxon>
    </lineage>
</organism>
<name>A0ACB7ZHD2_9ERIC</name>
<accession>A0ACB7ZHD2</accession>